<reference evidence="2 3" key="1">
    <citation type="journal article" date="2018" name="Nat. Ecol. Evol.">
        <title>Pezizomycetes genomes reveal the molecular basis of ectomycorrhizal truffle lifestyle.</title>
        <authorList>
            <person name="Murat C."/>
            <person name="Payen T."/>
            <person name="Noel B."/>
            <person name="Kuo A."/>
            <person name="Morin E."/>
            <person name="Chen J."/>
            <person name="Kohler A."/>
            <person name="Krizsan K."/>
            <person name="Balestrini R."/>
            <person name="Da Silva C."/>
            <person name="Montanini B."/>
            <person name="Hainaut M."/>
            <person name="Levati E."/>
            <person name="Barry K.W."/>
            <person name="Belfiori B."/>
            <person name="Cichocki N."/>
            <person name="Clum A."/>
            <person name="Dockter R.B."/>
            <person name="Fauchery L."/>
            <person name="Guy J."/>
            <person name="Iotti M."/>
            <person name="Le Tacon F."/>
            <person name="Lindquist E.A."/>
            <person name="Lipzen A."/>
            <person name="Malagnac F."/>
            <person name="Mello A."/>
            <person name="Molinier V."/>
            <person name="Miyauchi S."/>
            <person name="Poulain J."/>
            <person name="Riccioni C."/>
            <person name="Rubini A."/>
            <person name="Sitrit Y."/>
            <person name="Splivallo R."/>
            <person name="Traeger S."/>
            <person name="Wang M."/>
            <person name="Zifcakova L."/>
            <person name="Wipf D."/>
            <person name="Zambonelli A."/>
            <person name="Paolocci F."/>
            <person name="Nowrousian M."/>
            <person name="Ottonello S."/>
            <person name="Baldrian P."/>
            <person name="Spatafora J.W."/>
            <person name="Henrissat B."/>
            <person name="Nagy L.G."/>
            <person name="Aury J.M."/>
            <person name="Wincker P."/>
            <person name="Grigoriev I.V."/>
            <person name="Bonfante P."/>
            <person name="Martin F.M."/>
        </authorList>
    </citation>
    <scope>NUCLEOTIDE SEQUENCE [LARGE SCALE GENOMIC DNA]</scope>
    <source>
        <strain evidence="2 3">CCBAS932</strain>
    </source>
</reference>
<dbReference type="GO" id="GO:0004674">
    <property type="term" value="F:protein serine/threonine kinase activity"/>
    <property type="evidence" value="ECO:0007669"/>
    <property type="project" value="TreeGrafter"/>
</dbReference>
<evidence type="ECO:0000313" key="3">
    <source>
        <dbReference type="Proteomes" id="UP000277580"/>
    </source>
</evidence>
<name>A0A3N4K9Z9_9PEZI</name>
<dbReference type="STRING" id="1392247.A0A3N4K9Z9"/>
<gene>
    <name evidence="2" type="ORF">P167DRAFT_579421</name>
</gene>
<keyword evidence="3" id="KW-1185">Reference proteome</keyword>
<dbReference type="Proteomes" id="UP000277580">
    <property type="component" value="Unassembled WGS sequence"/>
</dbReference>
<dbReference type="AlphaFoldDB" id="A0A3N4K9Z9"/>
<dbReference type="SMART" id="SM00220">
    <property type="entry name" value="S_TKc"/>
    <property type="match status" value="1"/>
</dbReference>
<dbReference type="InParanoid" id="A0A3N4K9Z9"/>
<dbReference type="PANTHER" id="PTHR44167">
    <property type="entry name" value="OVARIAN-SPECIFIC SERINE/THREONINE-PROTEIN KINASE LOK-RELATED"/>
    <property type="match status" value="1"/>
</dbReference>
<dbReference type="GO" id="GO:0044773">
    <property type="term" value="P:mitotic DNA damage checkpoint signaling"/>
    <property type="evidence" value="ECO:0007669"/>
    <property type="project" value="TreeGrafter"/>
</dbReference>
<protein>
    <submittedName>
        <fullName evidence="2">Kinase-like protein</fullName>
    </submittedName>
</protein>
<accession>A0A3N4K9Z9</accession>
<dbReference type="OrthoDB" id="10252171at2759"/>
<organism evidence="2 3">
    <name type="scientific">Morchella conica CCBAS932</name>
    <dbReference type="NCBI Taxonomy" id="1392247"/>
    <lineage>
        <taxon>Eukaryota</taxon>
        <taxon>Fungi</taxon>
        <taxon>Dikarya</taxon>
        <taxon>Ascomycota</taxon>
        <taxon>Pezizomycotina</taxon>
        <taxon>Pezizomycetes</taxon>
        <taxon>Pezizales</taxon>
        <taxon>Morchellaceae</taxon>
        <taxon>Morchella</taxon>
    </lineage>
</organism>
<dbReference type="Pfam" id="PF00069">
    <property type="entry name" value="Pkinase"/>
    <property type="match status" value="1"/>
</dbReference>
<dbReference type="PROSITE" id="PS00108">
    <property type="entry name" value="PROTEIN_KINASE_ST"/>
    <property type="match status" value="1"/>
</dbReference>
<dbReference type="GO" id="GO:0005634">
    <property type="term" value="C:nucleus"/>
    <property type="evidence" value="ECO:0007669"/>
    <property type="project" value="TreeGrafter"/>
</dbReference>
<feature type="domain" description="Protein kinase" evidence="1">
    <location>
        <begin position="1"/>
        <end position="214"/>
    </location>
</feature>
<keyword evidence="2" id="KW-0808">Transferase</keyword>
<evidence type="ECO:0000259" key="1">
    <source>
        <dbReference type="PROSITE" id="PS50011"/>
    </source>
</evidence>
<keyword evidence="2" id="KW-0418">Kinase</keyword>
<dbReference type="Gene3D" id="1.10.510.10">
    <property type="entry name" value="Transferase(Phosphotransferase) domain 1"/>
    <property type="match status" value="1"/>
</dbReference>
<dbReference type="GO" id="GO:0005524">
    <property type="term" value="F:ATP binding"/>
    <property type="evidence" value="ECO:0007669"/>
    <property type="project" value="InterPro"/>
</dbReference>
<dbReference type="PANTHER" id="PTHR44167:SF24">
    <property type="entry name" value="SERINE_THREONINE-PROTEIN KINASE CHK2"/>
    <property type="match status" value="1"/>
</dbReference>
<dbReference type="InterPro" id="IPR008271">
    <property type="entry name" value="Ser/Thr_kinase_AS"/>
</dbReference>
<dbReference type="EMBL" id="ML119188">
    <property type="protein sequence ID" value="RPB07283.1"/>
    <property type="molecule type" value="Genomic_DNA"/>
</dbReference>
<dbReference type="InterPro" id="IPR000719">
    <property type="entry name" value="Prot_kinase_dom"/>
</dbReference>
<sequence>MEYIEGGDLSTAIGTPWLAEAENTKEITKQLLEGLSALHSLRICHRDLKPQNVLIASRSPVHVKITDFGISKSQIGTFLRTTCGTEGYYAPEMSNFLRREIKGFKGGDEYTTAVDIWALGCLLHEMLTSELPFLRRTTTYYEDSNESGVQVNTIPREQDLKLLMEFCGGRKEVLTESLERFYLEEPVVELLQCLLVPHPDERISVGNALSSSWFCEI</sequence>
<dbReference type="PROSITE" id="PS50011">
    <property type="entry name" value="PROTEIN_KINASE_DOM"/>
    <property type="match status" value="1"/>
</dbReference>
<evidence type="ECO:0000313" key="2">
    <source>
        <dbReference type="EMBL" id="RPB07283.1"/>
    </source>
</evidence>
<dbReference type="SUPFAM" id="SSF56112">
    <property type="entry name" value="Protein kinase-like (PK-like)"/>
    <property type="match status" value="1"/>
</dbReference>
<dbReference type="InterPro" id="IPR011009">
    <property type="entry name" value="Kinase-like_dom_sf"/>
</dbReference>
<proteinExistence type="predicted"/>